<dbReference type="AlphaFoldDB" id="A0A843V7D0"/>
<name>A0A843V7D0_COLES</name>
<dbReference type="FunFam" id="1.10.10.60:FF:000117">
    <property type="entry name" value="BEL1-like homeodomain protein 9"/>
    <property type="match status" value="1"/>
</dbReference>
<keyword evidence="4 8" id="KW-0238">DNA-binding</keyword>
<keyword evidence="10" id="KW-0812">Transmembrane</keyword>
<dbReference type="PANTHER" id="PTHR11850">
    <property type="entry name" value="HOMEOBOX PROTEIN TRANSCRIPTION FACTORS"/>
    <property type="match status" value="1"/>
</dbReference>
<evidence type="ECO:0000313" key="13">
    <source>
        <dbReference type="Proteomes" id="UP000652761"/>
    </source>
</evidence>
<dbReference type="GO" id="GO:0005634">
    <property type="term" value="C:nucleus"/>
    <property type="evidence" value="ECO:0007669"/>
    <property type="project" value="UniProtKB-SubCell"/>
</dbReference>
<keyword evidence="3" id="KW-0805">Transcription regulation</keyword>
<evidence type="ECO:0000256" key="1">
    <source>
        <dbReference type="ARBA" id="ARBA00004123"/>
    </source>
</evidence>
<evidence type="ECO:0000256" key="2">
    <source>
        <dbReference type="ARBA" id="ARBA00006454"/>
    </source>
</evidence>
<dbReference type="Pfam" id="PF05920">
    <property type="entry name" value="Homeobox_KN"/>
    <property type="match status" value="2"/>
</dbReference>
<feature type="domain" description="Homeobox" evidence="11">
    <location>
        <begin position="1123"/>
        <end position="1164"/>
    </location>
</feature>
<dbReference type="Gene3D" id="1.10.10.60">
    <property type="entry name" value="Homeodomain-like"/>
    <property type="match status" value="2"/>
</dbReference>
<accession>A0A843V7D0</accession>
<reference evidence="12" key="1">
    <citation type="submission" date="2017-07" db="EMBL/GenBank/DDBJ databases">
        <title>Taro Niue Genome Assembly and Annotation.</title>
        <authorList>
            <person name="Atibalentja N."/>
            <person name="Keating K."/>
            <person name="Fields C.J."/>
        </authorList>
    </citation>
    <scope>NUCLEOTIDE SEQUENCE</scope>
    <source>
        <strain evidence="12">Niue_2</strain>
        <tissue evidence="12">Leaf</tissue>
    </source>
</reference>
<dbReference type="InterPro" id="IPR006563">
    <property type="entry name" value="POX_dom"/>
</dbReference>
<dbReference type="SMART" id="SM00574">
    <property type="entry name" value="POX"/>
    <property type="match status" value="2"/>
</dbReference>
<dbReference type="PROSITE" id="PS50071">
    <property type="entry name" value="HOMEOBOX_2"/>
    <property type="match status" value="2"/>
</dbReference>
<evidence type="ECO:0000256" key="9">
    <source>
        <dbReference type="SAM" id="MobiDB-lite"/>
    </source>
</evidence>
<dbReference type="OrthoDB" id="10056939at2759"/>
<protein>
    <recommendedName>
        <fullName evidence="11">Homeobox domain-containing protein</fullName>
    </recommendedName>
</protein>
<keyword evidence="13" id="KW-1185">Reference proteome</keyword>
<dbReference type="GO" id="GO:0006355">
    <property type="term" value="P:regulation of DNA-templated transcription"/>
    <property type="evidence" value="ECO:0007669"/>
    <property type="project" value="InterPro"/>
</dbReference>
<proteinExistence type="inferred from homology"/>
<dbReference type="InterPro" id="IPR009057">
    <property type="entry name" value="Homeodomain-like_sf"/>
</dbReference>
<dbReference type="InterPro" id="IPR050224">
    <property type="entry name" value="TALE_homeobox"/>
</dbReference>
<evidence type="ECO:0000256" key="8">
    <source>
        <dbReference type="PROSITE-ProRule" id="PRU00108"/>
    </source>
</evidence>
<feature type="region of interest" description="Disordered" evidence="9">
    <location>
        <begin position="389"/>
        <end position="438"/>
    </location>
</feature>
<evidence type="ECO:0000313" key="12">
    <source>
        <dbReference type="EMBL" id="MQL90517.1"/>
    </source>
</evidence>
<comment type="subcellular location">
    <subcellularLocation>
        <location evidence="1 8">Nucleus</location>
    </subcellularLocation>
</comment>
<feature type="domain" description="Homeobox" evidence="11">
    <location>
        <begin position="550"/>
        <end position="613"/>
    </location>
</feature>
<feature type="compositionally biased region" description="Low complexity" evidence="9">
    <location>
        <begin position="660"/>
        <end position="673"/>
    </location>
</feature>
<feature type="compositionally biased region" description="Basic and acidic residues" evidence="9">
    <location>
        <begin position="637"/>
        <end position="651"/>
    </location>
</feature>
<feature type="compositionally biased region" description="Polar residues" evidence="9">
    <location>
        <begin position="410"/>
        <end position="431"/>
    </location>
</feature>
<gene>
    <name evidence="12" type="ORF">Taro_023110</name>
</gene>
<keyword evidence="10" id="KW-1133">Transmembrane helix</keyword>
<dbReference type="InterPro" id="IPR008422">
    <property type="entry name" value="KN_HD"/>
</dbReference>
<dbReference type="SMART" id="SM00389">
    <property type="entry name" value="HOX"/>
    <property type="match status" value="2"/>
</dbReference>
<dbReference type="EMBL" id="NMUH01001248">
    <property type="protein sequence ID" value="MQL90517.1"/>
    <property type="molecule type" value="Genomic_DNA"/>
</dbReference>
<feature type="compositionally biased region" description="Polar residues" evidence="9">
    <location>
        <begin position="329"/>
        <end position="343"/>
    </location>
</feature>
<dbReference type="CDD" id="cd00086">
    <property type="entry name" value="homeodomain"/>
    <property type="match status" value="2"/>
</dbReference>
<feature type="transmembrane region" description="Helical" evidence="10">
    <location>
        <begin position="34"/>
        <end position="53"/>
    </location>
</feature>
<feature type="DNA-binding region" description="Homeobox" evidence="8">
    <location>
        <begin position="552"/>
        <end position="614"/>
    </location>
</feature>
<comment type="similarity">
    <text evidence="2">Belongs to the TALE/BELL homeobox family.</text>
</comment>
<keyword evidence="10" id="KW-0472">Membrane</keyword>
<evidence type="ECO:0000256" key="7">
    <source>
        <dbReference type="ARBA" id="ARBA00023242"/>
    </source>
</evidence>
<evidence type="ECO:0000256" key="10">
    <source>
        <dbReference type="SAM" id="Phobius"/>
    </source>
</evidence>
<evidence type="ECO:0000259" key="11">
    <source>
        <dbReference type="PROSITE" id="PS50071"/>
    </source>
</evidence>
<feature type="DNA-binding region" description="Homeobox" evidence="8">
    <location>
        <begin position="1125"/>
        <end position="1165"/>
    </location>
</feature>
<evidence type="ECO:0000256" key="5">
    <source>
        <dbReference type="ARBA" id="ARBA00023155"/>
    </source>
</evidence>
<dbReference type="SUPFAM" id="SSF46689">
    <property type="entry name" value="Homeodomain-like"/>
    <property type="match status" value="2"/>
</dbReference>
<keyword evidence="7 8" id="KW-0539">Nucleus</keyword>
<feature type="transmembrane region" description="Helical" evidence="10">
    <location>
        <begin position="6"/>
        <end position="27"/>
    </location>
</feature>
<organism evidence="12 13">
    <name type="scientific">Colocasia esculenta</name>
    <name type="common">Wild taro</name>
    <name type="synonym">Arum esculentum</name>
    <dbReference type="NCBI Taxonomy" id="4460"/>
    <lineage>
        <taxon>Eukaryota</taxon>
        <taxon>Viridiplantae</taxon>
        <taxon>Streptophyta</taxon>
        <taxon>Embryophyta</taxon>
        <taxon>Tracheophyta</taxon>
        <taxon>Spermatophyta</taxon>
        <taxon>Magnoliopsida</taxon>
        <taxon>Liliopsida</taxon>
        <taxon>Araceae</taxon>
        <taxon>Aroideae</taxon>
        <taxon>Colocasieae</taxon>
        <taxon>Colocasia</taxon>
    </lineage>
</organism>
<feature type="region of interest" description="Disordered" evidence="9">
    <location>
        <begin position="325"/>
        <end position="352"/>
    </location>
</feature>
<dbReference type="Pfam" id="PF07526">
    <property type="entry name" value="POX"/>
    <property type="match status" value="2"/>
</dbReference>
<comment type="caution">
    <text evidence="12">The sequence shown here is derived from an EMBL/GenBank/DDBJ whole genome shotgun (WGS) entry which is preliminary data.</text>
</comment>
<feature type="non-terminal residue" evidence="12">
    <location>
        <position position="1"/>
    </location>
</feature>
<evidence type="ECO:0000256" key="6">
    <source>
        <dbReference type="ARBA" id="ARBA00023163"/>
    </source>
</evidence>
<dbReference type="GO" id="GO:0003677">
    <property type="term" value="F:DNA binding"/>
    <property type="evidence" value="ECO:0007669"/>
    <property type="project" value="UniProtKB-UniRule"/>
</dbReference>
<feature type="region of interest" description="Disordered" evidence="9">
    <location>
        <begin position="626"/>
        <end position="674"/>
    </location>
</feature>
<evidence type="ECO:0000256" key="3">
    <source>
        <dbReference type="ARBA" id="ARBA00023015"/>
    </source>
</evidence>
<keyword evidence="6" id="KW-0804">Transcription</keyword>
<evidence type="ECO:0000256" key="4">
    <source>
        <dbReference type="ARBA" id="ARBA00023125"/>
    </source>
</evidence>
<dbReference type="Proteomes" id="UP000652761">
    <property type="component" value="Unassembled WGS sequence"/>
</dbReference>
<dbReference type="InterPro" id="IPR001356">
    <property type="entry name" value="HD"/>
</dbReference>
<sequence length="1198" mass="132529">MVVGYYIIPFPLFSLLLPPLSLSLSLVLKTLGSVVVAVLGGFALSGSAGNCWLCCSPSEAQQLQLPPYHLPLPPSSSPSPSLGLSTALLSLSISTTLPQPRILGEERRFWNSSSLSTCGKKRVLDVETVDGGAVHVPEIMERRREKCQSAILIGLAKRGTMTTLHLKDPRAAYADSSMTGNMLYSNYSSSSAYSDNMAYDCETPHHAVELPVPTTMLQQESTVGGSDFVSSRIGDNPFNAWRIGRNDMFMQSVGGPAATTDDLVHGSVASDPQMGLRTQLGILNGQNMSLQPPNVSGIQGQGLSLSLSTQIPVSSFNYRPSSEIPFVGSHQSPTGNRIPNGSDNSRDKRIIEPSPYGLSNLAITITNSKYLKAAQQLLDEVVNVHRALKQKSDKSHSSFGTAGRKEYDGGSNSDEVNENPQESTANSTPELSPTERQELQNKMSKLLAMLDEVDRRYKQYYHQMQIVVSSFDVIAGTGAAKPYTALALQTISQHFRCLRDAINGQIRATGKSLGELDSPSAKGSGMSRLRYIDQQIRQQKAFQQFGMMQQHAWRPQRGLPENSVSILRAWLFEHFLHPYPKDSDKLMLARQTGLTRSQVSNWFINARVRLWKPMIEEMYKEEFGDIEMDSNSSENAAKGKDESRSSEDRGDLPSLKSASERCQSSQMNSSSKSVLINNMEMDSVTTAFQNEVNAGETNYMNLKLGGQQHPAEGCSLLQDAIVQSDGSSRYMAYQMTELGRYANGGVSLTLGLQHCDGGLPVPDVPQSLVAVRGSDVYNPATLGTETADYDCLNLVDRQHRFSSLHLLHDFDDQGNNLQVLNWGQGQKLSLTLGCPVSSSMLEPSQRSSLKEQHLSCVHPDYVVARRDLMKASLNGYIVGDASGDRRYPSDDAISKAHALDLVPSSSNNMSCVNNGLRNSKYLRPTQQLLDEFVHVSKAAGGGSDGLFKNDRFTGAAPKIGSWSLQLEHSKFDEKDVICYNQCSSEEKSVSNVRIRRLFALLDELDTRYERYCRQIDEVVSSFEVVAGIEAANSYTDVAIQAMSRHFFSLRNAIVAQIRECREPSLENLSRKKSVSVSRPILPDQKSRQIRALQNLAMIQVQQVWRPLRGLPETSVALLRAWLFEHFLHPYPNDNEKQMLASKTGLTRNQISNWFINARVRLWKPMIEEMYREEFAETSDVRTSLMGVTVGVDVSTTEK</sequence>
<keyword evidence="5 8" id="KW-0371">Homeobox</keyword>